<comment type="similarity">
    <text evidence="3">Belongs to the GST superfamily.</text>
</comment>
<dbReference type="EMBL" id="VUOA01000034">
    <property type="protein sequence ID" value="KAA2235666.1"/>
    <property type="molecule type" value="Genomic_DNA"/>
</dbReference>
<dbReference type="PROSITE" id="PS50405">
    <property type="entry name" value="GST_CTER"/>
    <property type="match status" value="1"/>
</dbReference>
<gene>
    <name evidence="6" type="ORF">F0L46_19455</name>
</gene>
<accession>A0A5B2VA31</accession>
<dbReference type="InterPro" id="IPR036282">
    <property type="entry name" value="Glutathione-S-Trfase_C_sf"/>
</dbReference>
<dbReference type="SUPFAM" id="SSF47616">
    <property type="entry name" value="GST C-terminal domain-like"/>
    <property type="match status" value="1"/>
</dbReference>
<comment type="caution">
    <text evidence="6">The sequence shown here is derived from an EMBL/GenBank/DDBJ whole genome shotgun (WGS) entry which is preliminary data.</text>
</comment>
<feature type="domain" description="GST C-terminal" evidence="5">
    <location>
        <begin position="89"/>
        <end position="209"/>
    </location>
</feature>
<dbReference type="GO" id="GO:0004364">
    <property type="term" value="F:glutathione transferase activity"/>
    <property type="evidence" value="ECO:0007669"/>
    <property type="project" value="UniProtKB-EC"/>
</dbReference>
<dbReference type="OrthoDB" id="9797500at2"/>
<dbReference type="EC" id="2.5.1.18" evidence="1"/>
<dbReference type="Proteomes" id="UP000323142">
    <property type="component" value="Unassembled WGS sequence"/>
</dbReference>
<dbReference type="Pfam" id="PF02798">
    <property type="entry name" value="GST_N"/>
    <property type="match status" value="1"/>
</dbReference>
<dbReference type="SFLD" id="SFLDS00019">
    <property type="entry name" value="Glutathione_Transferase_(cytos"/>
    <property type="match status" value="1"/>
</dbReference>
<evidence type="ECO:0000313" key="7">
    <source>
        <dbReference type="Proteomes" id="UP000323142"/>
    </source>
</evidence>
<evidence type="ECO:0000256" key="3">
    <source>
        <dbReference type="RuleBase" id="RU003494"/>
    </source>
</evidence>
<dbReference type="Gene3D" id="3.40.30.10">
    <property type="entry name" value="Glutaredoxin"/>
    <property type="match status" value="1"/>
</dbReference>
<keyword evidence="2 6" id="KW-0808">Transferase</keyword>
<dbReference type="SUPFAM" id="SSF52833">
    <property type="entry name" value="Thioredoxin-like"/>
    <property type="match status" value="1"/>
</dbReference>
<organism evidence="6 7">
    <name type="scientific">Salinarimonas soli</name>
    <dbReference type="NCBI Taxonomy" id="1638099"/>
    <lineage>
        <taxon>Bacteria</taxon>
        <taxon>Pseudomonadati</taxon>
        <taxon>Pseudomonadota</taxon>
        <taxon>Alphaproteobacteria</taxon>
        <taxon>Hyphomicrobiales</taxon>
        <taxon>Salinarimonadaceae</taxon>
        <taxon>Salinarimonas</taxon>
    </lineage>
</organism>
<feature type="domain" description="GST N-terminal" evidence="4">
    <location>
        <begin position="2"/>
        <end position="84"/>
    </location>
</feature>
<dbReference type="InterPro" id="IPR004046">
    <property type="entry name" value="GST_C"/>
</dbReference>
<dbReference type="GO" id="GO:0043295">
    <property type="term" value="F:glutathione binding"/>
    <property type="evidence" value="ECO:0007669"/>
    <property type="project" value="TreeGrafter"/>
</dbReference>
<evidence type="ECO:0000259" key="4">
    <source>
        <dbReference type="PROSITE" id="PS50404"/>
    </source>
</evidence>
<sequence>MPKITIWGFSGSTYVRTVRMLLAEKGVTDYEQVPVDVLKGEPKSEEHLTRHPFGKVPVVDVDGFRIIETPAIARYLDAILPGPALVPADLKDRARMDMVTSIIDSYGYGPMVGGVAAYHLFPDFVGGKNDAAHHEALGKTRKVLTELMRIKGGSPYLAGGEPSLADLYLAPIFAYLTLTPHRDDLVAMPEVGAWWERVSNRESFRRTQP</sequence>
<dbReference type="AlphaFoldDB" id="A0A5B2VA31"/>
<evidence type="ECO:0000256" key="2">
    <source>
        <dbReference type="ARBA" id="ARBA00022679"/>
    </source>
</evidence>
<dbReference type="PANTHER" id="PTHR43900:SF3">
    <property type="entry name" value="GLUTATHIONE S-TRANSFERASE RHO"/>
    <property type="match status" value="1"/>
</dbReference>
<dbReference type="Pfam" id="PF00043">
    <property type="entry name" value="GST_C"/>
    <property type="match status" value="1"/>
</dbReference>
<evidence type="ECO:0000313" key="6">
    <source>
        <dbReference type="EMBL" id="KAA2235666.1"/>
    </source>
</evidence>
<reference evidence="6 7" key="2">
    <citation type="submission" date="2019-09" db="EMBL/GenBank/DDBJ databases">
        <authorList>
            <person name="Jin C."/>
        </authorList>
    </citation>
    <scope>NUCLEOTIDE SEQUENCE [LARGE SCALE GENOMIC DNA]</scope>
    <source>
        <strain evidence="6 7">BN140002</strain>
    </source>
</reference>
<dbReference type="PROSITE" id="PS50404">
    <property type="entry name" value="GST_NTER"/>
    <property type="match status" value="1"/>
</dbReference>
<protein>
    <recommendedName>
        <fullName evidence="1">glutathione transferase</fullName>
        <ecNumber evidence="1">2.5.1.18</ecNumber>
    </recommendedName>
</protein>
<proteinExistence type="inferred from homology"/>
<evidence type="ECO:0000256" key="1">
    <source>
        <dbReference type="ARBA" id="ARBA00012452"/>
    </source>
</evidence>
<dbReference type="SFLD" id="SFLDG00358">
    <property type="entry name" value="Main_(cytGST)"/>
    <property type="match status" value="1"/>
</dbReference>
<evidence type="ECO:0000259" key="5">
    <source>
        <dbReference type="PROSITE" id="PS50405"/>
    </source>
</evidence>
<reference evidence="6 7" key="1">
    <citation type="submission" date="2019-09" db="EMBL/GenBank/DDBJ databases">
        <title>Salinarimonas rosea gen. nov., sp. nov., a new member of the a-2 subgroup of the Proteobacteria.</title>
        <authorList>
            <person name="Liu J."/>
        </authorList>
    </citation>
    <scope>NUCLEOTIDE SEQUENCE [LARGE SCALE GENOMIC DNA]</scope>
    <source>
        <strain evidence="6 7">BN140002</strain>
    </source>
</reference>
<keyword evidence="7" id="KW-1185">Reference proteome</keyword>
<dbReference type="PANTHER" id="PTHR43900">
    <property type="entry name" value="GLUTATHIONE S-TRANSFERASE RHO"/>
    <property type="match status" value="1"/>
</dbReference>
<name>A0A5B2VA31_9HYPH</name>
<dbReference type="InterPro" id="IPR036249">
    <property type="entry name" value="Thioredoxin-like_sf"/>
</dbReference>
<dbReference type="InterPro" id="IPR004045">
    <property type="entry name" value="Glutathione_S-Trfase_N"/>
</dbReference>
<dbReference type="GO" id="GO:0005737">
    <property type="term" value="C:cytoplasm"/>
    <property type="evidence" value="ECO:0007669"/>
    <property type="project" value="TreeGrafter"/>
</dbReference>
<dbReference type="RefSeq" id="WP_149820616.1">
    <property type="nucleotide sequence ID" value="NZ_VUOA01000034.1"/>
</dbReference>
<dbReference type="InterPro" id="IPR010987">
    <property type="entry name" value="Glutathione-S-Trfase_C-like"/>
</dbReference>
<dbReference type="InterPro" id="IPR040079">
    <property type="entry name" value="Glutathione_S-Trfase"/>
</dbReference>
<dbReference type="Gene3D" id="1.20.1050.10">
    <property type="match status" value="1"/>
</dbReference>